<dbReference type="InterPro" id="IPR032675">
    <property type="entry name" value="LRR_dom_sf"/>
</dbReference>
<dbReference type="EMBL" id="UYYF01004899">
    <property type="protein sequence ID" value="VDN07526.1"/>
    <property type="molecule type" value="Genomic_DNA"/>
</dbReference>
<dbReference type="Gene3D" id="3.80.10.10">
    <property type="entry name" value="Ribonuclease Inhibitor"/>
    <property type="match status" value="2"/>
</dbReference>
<evidence type="ECO:0000313" key="2">
    <source>
        <dbReference type="EMBL" id="VDN07526.1"/>
    </source>
</evidence>
<keyword evidence="1" id="KW-0732">Signal</keyword>
<reference evidence="2 3" key="2">
    <citation type="submission" date="2018-11" db="EMBL/GenBank/DDBJ databases">
        <authorList>
            <consortium name="Pathogen Informatics"/>
        </authorList>
    </citation>
    <scope>NUCLEOTIDE SEQUENCE [LARGE SCALE GENOMIC DNA]</scope>
</reference>
<dbReference type="GO" id="GO:0005615">
    <property type="term" value="C:extracellular space"/>
    <property type="evidence" value="ECO:0007669"/>
    <property type="project" value="TreeGrafter"/>
</dbReference>
<sequence>LSLTVLEKKVISISNCKKNIQIYNEKYAQKEVTTEKLFVNVNRRLKAKYKRSYENSLASYKLHGSRKVWEDKTQTSYNGRIYKILSCEDILGKMTEKKIILANFEHIQFTDSLVIHSCDTVIIPSNTFSGTVIQQMIKIINVNDLRIFPRAFQGIAKAPEQMHLEATNIYNIPRDAFTNLINLKHIWFRNATIHVLASGAFRGVTNVSYIYFRDSAIHHIETNAFGSMREIQHFFLRGNISIQSCESDIFWNSTITEVILENVHLSAPLDCFDGLIANSVHLLDSTWKSSASSRKSLCYHQQIGRFTITNSSLDKLAVQAFYGTKVLRLLHSNVKSITTMRYTNNNFSVKFHAKENGKNWHKKVKWKQKEKRCMAESESLQLSITKSNSENLRQSMEISRCTIASIEKNAFRSCHHVSSLRIYRSHISNIAANAFTGLSAKSLIWQECDIGVMQSMSFRGAHIHTLLFSRSHVLTISKATFAKLTAREIILDKMIIYECQQELFAKAKVHNLSIIFTEIATGAFDQIFRNFNPTYLYMQENLFDCNMTQCGVNSLLLRHEQISWNLPWKFEGNQCTKSDLCHQTSQWIFPNINCKSYYFVVECFCVSSRFARVPNINASIITIGDCGILEIDLSNNVHIISLHIFRTEALKITKIPISMQIFETFHTKIIRIEPHAFQNIKMEKIELISTEIEMLASESFVNFYLSMFILKRTTVRYVDFNAFINTTIKMLYAEQSNFL</sequence>
<proteinExistence type="predicted"/>
<dbReference type="GO" id="GO:0031012">
    <property type="term" value="C:extracellular matrix"/>
    <property type="evidence" value="ECO:0007669"/>
    <property type="project" value="TreeGrafter"/>
</dbReference>
<dbReference type="WBParaSite" id="TCLT_0000987101-mRNA-1">
    <property type="protein sequence ID" value="TCLT_0000987101-mRNA-1"/>
    <property type="gene ID" value="TCLT_0000987101"/>
</dbReference>
<dbReference type="PANTHER" id="PTHR24373">
    <property type="entry name" value="SLIT RELATED LEUCINE-RICH REPEAT NEURONAL PROTEIN"/>
    <property type="match status" value="1"/>
</dbReference>
<organism evidence="4">
    <name type="scientific">Thelazia callipaeda</name>
    <name type="common">Oriental eyeworm</name>
    <name type="synonym">Parasitic nematode</name>
    <dbReference type="NCBI Taxonomy" id="103827"/>
    <lineage>
        <taxon>Eukaryota</taxon>
        <taxon>Metazoa</taxon>
        <taxon>Ecdysozoa</taxon>
        <taxon>Nematoda</taxon>
        <taxon>Chromadorea</taxon>
        <taxon>Rhabditida</taxon>
        <taxon>Spirurina</taxon>
        <taxon>Spiruromorpha</taxon>
        <taxon>Thelazioidea</taxon>
        <taxon>Thelaziidae</taxon>
        <taxon>Thelazia</taxon>
    </lineage>
</organism>
<keyword evidence="3" id="KW-1185">Reference proteome</keyword>
<gene>
    <name evidence="2" type="ORF">TCLT_LOCUS9860</name>
</gene>
<dbReference type="PANTHER" id="PTHR24373:SF387">
    <property type="entry name" value="LEUCINE-RICH REPEATS AND IMMUNOGLOBULIN-LIKE DOMAINS PROTEIN SMA-10"/>
    <property type="match status" value="1"/>
</dbReference>
<dbReference type="SUPFAM" id="SSF52058">
    <property type="entry name" value="L domain-like"/>
    <property type="match status" value="2"/>
</dbReference>
<evidence type="ECO:0000313" key="4">
    <source>
        <dbReference type="WBParaSite" id="TCLT_0000987101-mRNA-1"/>
    </source>
</evidence>
<dbReference type="OrthoDB" id="6360013at2759"/>
<dbReference type="InterPro" id="IPR050328">
    <property type="entry name" value="Dev_Immune_Receptor"/>
</dbReference>
<dbReference type="AlphaFoldDB" id="A0A0N5D9Q5"/>
<accession>A0A0N5D9Q5</accession>
<dbReference type="STRING" id="103827.A0A0N5D9Q5"/>
<dbReference type="OMA" id="QIYIFRT"/>
<name>A0A0N5D9Q5_THECL</name>
<dbReference type="Proteomes" id="UP000276776">
    <property type="component" value="Unassembled WGS sequence"/>
</dbReference>
<evidence type="ECO:0000313" key="3">
    <source>
        <dbReference type="Proteomes" id="UP000276776"/>
    </source>
</evidence>
<protein>
    <submittedName>
        <fullName evidence="4">Beta_helix domain-containing protein</fullName>
    </submittedName>
</protein>
<evidence type="ECO:0000256" key="1">
    <source>
        <dbReference type="ARBA" id="ARBA00022729"/>
    </source>
</evidence>
<reference evidence="4" key="1">
    <citation type="submission" date="2017-02" db="UniProtKB">
        <authorList>
            <consortium name="WormBaseParasite"/>
        </authorList>
    </citation>
    <scope>IDENTIFICATION</scope>
</reference>